<dbReference type="AlphaFoldDB" id="A0A6A6YJQ3"/>
<dbReference type="GeneID" id="54464542"/>
<dbReference type="Proteomes" id="UP000504636">
    <property type="component" value="Unplaced"/>
</dbReference>
<dbReference type="EMBL" id="MU003702">
    <property type="protein sequence ID" value="KAF2809041.1"/>
    <property type="molecule type" value="Genomic_DNA"/>
</dbReference>
<reference evidence="3" key="3">
    <citation type="submission" date="2025-04" db="UniProtKB">
        <authorList>
            <consortium name="RefSeq"/>
        </authorList>
    </citation>
    <scope>IDENTIFICATION</scope>
    <source>
        <strain evidence="3">CBS 304.34</strain>
    </source>
</reference>
<dbReference type="RefSeq" id="XP_033576005.1">
    <property type="nucleotide sequence ID" value="XM_033723649.1"/>
</dbReference>
<sequence>MASIAAIPDLLLHIILQSDLDTLLHLRLTSRSVKDLITAYESTVVRRVARNTFPQSTRLLLEASVKGKYDLKWLLDCKLRQLAAIAVDKHRWEHKLRVADGAAAEDPVGEELRERVFKGFRILRLFSNVAKDAESVPLDELPQIAIAAQNDHSKPFHVVQRAVPHFRRKSLITSTAYCISKRWSQAQESTRLALLSSDIIREWRKELWILEMRENFLRQMWPEYACYFQDMFFFVKASFSHLDKQDKHFDWGCEKGSKRLDDSWVSWYILREGPRLFWEQWWANRDNPEASPILEEIEDAWDGRPPVLAKMERESCRRLFETLDELAQDAYPYNPIATVFRPRPWTFFTEYGLAFERRLRAVERHPEEILDRVAFHVDMKPFVPL</sequence>
<dbReference type="OrthoDB" id="5279806at2759"/>
<accession>A0A6A6YJQ3</accession>
<name>A0A6A6YJQ3_9PEZI</name>
<organism evidence="1">
    <name type="scientific">Mytilinidion resinicola</name>
    <dbReference type="NCBI Taxonomy" id="574789"/>
    <lineage>
        <taxon>Eukaryota</taxon>
        <taxon>Fungi</taxon>
        <taxon>Dikarya</taxon>
        <taxon>Ascomycota</taxon>
        <taxon>Pezizomycotina</taxon>
        <taxon>Dothideomycetes</taxon>
        <taxon>Pleosporomycetidae</taxon>
        <taxon>Mytilinidiales</taxon>
        <taxon>Mytilinidiaceae</taxon>
        <taxon>Mytilinidion</taxon>
    </lineage>
</organism>
<reference evidence="3" key="2">
    <citation type="submission" date="2020-04" db="EMBL/GenBank/DDBJ databases">
        <authorList>
            <consortium name="NCBI Genome Project"/>
        </authorList>
    </citation>
    <scope>NUCLEOTIDE SEQUENCE</scope>
    <source>
        <strain evidence="3">CBS 304.34</strain>
    </source>
</reference>
<evidence type="ECO:0000313" key="3">
    <source>
        <dbReference type="RefSeq" id="XP_033576005.1"/>
    </source>
</evidence>
<evidence type="ECO:0008006" key="4">
    <source>
        <dbReference type="Google" id="ProtNLM"/>
    </source>
</evidence>
<reference evidence="1 3" key="1">
    <citation type="journal article" date="2020" name="Stud. Mycol.">
        <title>101 Dothideomycetes genomes: a test case for predicting lifestyles and emergence of pathogens.</title>
        <authorList>
            <person name="Haridas S."/>
            <person name="Albert R."/>
            <person name="Binder M."/>
            <person name="Bloem J."/>
            <person name="Labutti K."/>
            <person name="Salamov A."/>
            <person name="Andreopoulos B."/>
            <person name="Baker S."/>
            <person name="Barry K."/>
            <person name="Bills G."/>
            <person name="Bluhm B."/>
            <person name="Cannon C."/>
            <person name="Castanera R."/>
            <person name="Culley D."/>
            <person name="Daum C."/>
            <person name="Ezra D."/>
            <person name="Gonzalez J."/>
            <person name="Henrissat B."/>
            <person name="Kuo A."/>
            <person name="Liang C."/>
            <person name="Lipzen A."/>
            <person name="Lutzoni F."/>
            <person name="Magnuson J."/>
            <person name="Mondo S."/>
            <person name="Nolan M."/>
            <person name="Ohm R."/>
            <person name="Pangilinan J."/>
            <person name="Park H.-J."/>
            <person name="Ramirez L."/>
            <person name="Alfaro M."/>
            <person name="Sun H."/>
            <person name="Tritt A."/>
            <person name="Yoshinaga Y."/>
            <person name="Zwiers L.-H."/>
            <person name="Turgeon B."/>
            <person name="Goodwin S."/>
            <person name="Spatafora J."/>
            <person name="Crous P."/>
            <person name="Grigoriev I."/>
        </authorList>
    </citation>
    <scope>NUCLEOTIDE SEQUENCE</scope>
    <source>
        <strain evidence="1 3">CBS 304.34</strain>
    </source>
</reference>
<gene>
    <name evidence="1 3" type="ORF">BDZ99DRAFT_499371</name>
</gene>
<keyword evidence="2" id="KW-1185">Reference proteome</keyword>
<protein>
    <recommendedName>
        <fullName evidence="4">F-box domain-containing protein</fullName>
    </recommendedName>
</protein>
<evidence type="ECO:0000313" key="2">
    <source>
        <dbReference type="Proteomes" id="UP000504636"/>
    </source>
</evidence>
<evidence type="ECO:0000313" key="1">
    <source>
        <dbReference type="EMBL" id="KAF2809041.1"/>
    </source>
</evidence>
<proteinExistence type="predicted"/>